<evidence type="ECO:0000313" key="11">
    <source>
        <dbReference type="EMBL" id="MBZ7986866.1"/>
    </source>
</evidence>
<dbReference type="Pfam" id="PF07503">
    <property type="entry name" value="zf-HYPF"/>
    <property type="match status" value="2"/>
</dbReference>
<dbReference type="InterPro" id="IPR006070">
    <property type="entry name" value="Sua5-like_dom"/>
</dbReference>
<organism evidence="11 12">
    <name type="scientific">Campylobacter canadensis</name>
    <dbReference type="NCBI Taxonomy" id="449520"/>
    <lineage>
        <taxon>Bacteria</taxon>
        <taxon>Pseudomonadati</taxon>
        <taxon>Campylobacterota</taxon>
        <taxon>Epsilonproteobacteria</taxon>
        <taxon>Campylobacterales</taxon>
        <taxon>Campylobacteraceae</taxon>
        <taxon>Campylobacter</taxon>
    </lineage>
</organism>
<gene>
    <name evidence="11" type="primary">hypF</name>
    <name evidence="11" type="ORF">AVCANL283_01870</name>
</gene>
<proteinExistence type="inferred from homology"/>
<dbReference type="Gene3D" id="3.30.420.360">
    <property type="match status" value="1"/>
</dbReference>
<dbReference type="PROSITE" id="PS00150">
    <property type="entry name" value="ACYLPHOSPHATASE_1"/>
    <property type="match status" value="1"/>
</dbReference>
<reference evidence="11 12" key="1">
    <citation type="submission" date="2020-07" db="EMBL/GenBank/DDBJ databases">
        <title>Transfer of Campylobacter canadensis to the novel genus Avispirillum gen. nov., that also includes two novel species recovered from migratory waterfowl: Avispirillum anseris sp. nov. and Avispirillum brantae sp. nov.</title>
        <authorList>
            <person name="Miller W.G."/>
            <person name="Chapman M.H."/>
            <person name="Yee E."/>
            <person name="Inglis G.D."/>
        </authorList>
    </citation>
    <scope>NUCLEOTIDE SEQUENCE [LARGE SCALE GENOMIC DNA]</scope>
    <source>
        <strain evidence="11 12">L283</strain>
    </source>
</reference>
<dbReference type="PANTHER" id="PTHR42959:SF1">
    <property type="entry name" value="CARBAMOYLTRANSFERASE HYPF"/>
    <property type="match status" value="1"/>
</dbReference>
<evidence type="ECO:0000256" key="1">
    <source>
        <dbReference type="ARBA" id="ARBA00004711"/>
    </source>
</evidence>
<dbReference type="InterPro" id="IPR011125">
    <property type="entry name" value="Znf_HypF"/>
</dbReference>
<accession>A0ABS7WQ24</accession>
<evidence type="ECO:0000256" key="8">
    <source>
        <dbReference type="PROSITE-ProRule" id="PRU00520"/>
    </source>
</evidence>
<dbReference type="PROSITE" id="PS51160">
    <property type="entry name" value="ACYLPHOSPHATASE_3"/>
    <property type="match status" value="1"/>
</dbReference>
<evidence type="ECO:0000256" key="7">
    <source>
        <dbReference type="ARBA" id="ARBA00048220"/>
    </source>
</evidence>
<evidence type="ECO:0000256" key="5">
    <source>
        <dbReference type="ARBA" id="ARBA00022771"/>
    </source>
</evidence>
<evidence type="ECO:0000256" key="3">
    <source>
        <dbReference type="ARBA" id="ARBA00022598"/>
    </source>
</evidence>
<dbReference type="Gene3D" id="3.30.110.120">
    <property type="match status" value="1"/>
</dbReference>
<dbReference type="Gene3D" id="3.30.420.40">
    <property type="match status" value="1"/>
</dbReference>
<dbReference type="InterPro" id="IPR017945">
    <property type="entry name" value="DHBP_synth_RibB-like_a/b_dom"/>
</dbReference>
<keyword evidence="6" id="KW-0862">Zinc</keyword>
<comment type="pathway">
    <text evidence="1">Protein modification; [NiFe] hydrogenase maturation.</text>
</comment>
<comment type="catalytic activity">
    <reaction evidence="7">
        <text>C-terminal L-cysteinyl-[HypE protein] + carbamoyl phosphate + ATP + H2O = C-terminal S-carboxamide-L-cysteinyl-[HypE protein] + AMP + phosphate + diphosphate + H(+)</text>
        <dbReference type="Rhea" id="RHEA:55636"/>
        <dbReference type="Rhea" id="RHEA-COMP:14247"/>
        <dbReference type="Rhea" id="RHEA-COMP:14392"/>
        <dbReference type="ChEBI" id="CHEBI:15377"/>
        <dbReference type="ChEBI" id="CHEBI:15378"/>
        <dbReference type="ChEBI" id="CHEBI:30616"/>
        <dbReference type="ChEBI" id="CHEBI:33019"/>
        <dbReference type="ChEBI" id="CHEBI:43474"/>
        <dbReference type="ChEBI" id="CHEBI:58228"/>
        <dbReference type="ChEBI" id="CHEBI:76913"/>
        <dbReference type="ChEBI" id="CHEBI:139126"/>
        <dbReference type="ChEBI" id="CHEBI:456215"/>
    </reaction>
</comment>
<comment type="caution">
    <text evidence="11">The sequence shown here is derived from an EMBL/GenBank/DDBJ whole genome shotgun (WGS) entry which is preliminary data.</text>
</comment>
<dbReference type="InterPro" id="IPR036046">
    <property type="entry name" value="Acylphosphatase-like_dom_sf"/>
</dbReference>
<comment type="catalytic activity">
    <reaction evidence="8">
        <text>an acyl phosphate + H2O = a carboxylate + phosphate + H(+)</text>
        <dbReference type="Rhea" id="RHEA:14965"/>
        <dbReference type="ChEBI" id="CHEBI:15377"/>
        <dbReference type="ChEBI" id="CHEBI:15378"/>
        <dbReference type="ChEBI" id="CHEBI:29067"/>
        <dbReference type="ChEBI" id="CHEBI:43474"/>
        <dbReference type="ChEBI" id="CHEBI:59918"/>
        <dbReference type="EC" id="3.6.1.7"/>
    </reaction>
</comment>
<name>A0ABS7WQ24_9BACT</name>
<dbReference type="NCBIfam" id="TIGR00143">
    <property type="entry name" value="hypF"/>
    <property type="match status" value="1"/>
</dbReference>
<dbReference type="PANTHER" id="PTHR42959">
    <property type="entry name" value="CARBAMOYLTRANSFERASE"/>
    <property type="match status" value="1"/>
</dbReference>
<dbReference type="EC" id="3.6.1.7" evidence="8"/>
<dbReference type="Pfam" id="PF17788">
    <property type="entry name" value="HypF_C"/>
    <property type="match status" value="1"/>
</dbReference>
<dbReference type="SUPFAM" id="SSF55821">
    <property type="entry name" value="YrdC/RibB"/>
    <property type="match status" value="1"/>
</dbReference>
<dbReference type="PROSITE" id="PS51163">
    <property type="entry name" value="YRDC"/>
    <property type="match status" value="1"/>
</dbReference>
<keyword evidence="3" id="KW-0436">Ligase</keyword>
<evidence type="ECO:0000256" key="6">
    <source>
        <dbReference type="ARBA" id="ARBA00022833"/>
    </source>
</evidence>
<evidence type="ECO:0000259" key="9">
    <source>
        <dbReference type="PROSITE" id="PS51160"/>
    </source>
</evidence>
<evidence type="ECO:0000256" key="2">
    <source>
        <dbReference type="ARBA" id="ARBA00008097"/>
    </source>
</evidence>
<dbReference type="InterPro" id="IPR055128">
    <property type="entry name" value="HypF_C_2"/>
</dbReference>
<feature type="active site" evidence="8">
    <location>
        <position position="17"/>
    </location>
</feature>
<dbReference type="InterPro" id="IPR041440">
    <property type="entry name" value="HypF_C"/>
</dbReference>
<dbReference type="InterPro" id="IPR001792">
    <property type="entry name" value="Acylphosphatase-like_dom"/>
</dbReference>
<dbReference type="Proteomes" id="UP000786183">
    <property type="component" value="Unassembled WGS sequence"/>
</dbReference>
<keyword evidence="5" id="KW-0863">Zinc-finger</keyword>
<dbReference type="SUPFAM" id="SSF54975">
    <property type="entry name" value="Acylphosphatase/BLUF domain-like"/>
    <property type="match status" value="1"/>
</dbReference>
<feature type="domain" description="Acylphosphatase-like" evidence="9">
    <location>
        <begin position="2"/>
        <end position="90"/>
    </location>
</feature>
<keyword evidence="8" id="KW-0378">Hydrolase</keyword>
<evidence type="ECO:0000313" key="12">
    <source>
        <dbReference type="Proteomes" id="UP000786183"/>
    </source>
</evidence>
<evidence type="ECO:0000259" key="10">
    <source>
        <dbReference type="PROSITE" id="PS51163"/>
    </source>
</evidence>
<dbReference type="EMBL" id="JACGBB010000003">
    <property type="protein sequence ID" value="MBZ7986866.1"/>
    <property type="molecule type" value="Genomic_DNA"/>
</dbReference>
<dbReference type="Pfam" id="PF01300">
    <property type="entry name" value="Sua5_yciO_yrdC"/>
    <property type="match status" value="1"/>
</dbReference>
<dbReference type="RefSeq" id="WP_224325160.1">
    <property type="nucleotide sequence ID" value="NZ_JACGBB010000003.1"/>
</dbReference>
<evidence type="ECO:0000256" key="4">
    <source>
        <dbReference type="ARBA" id="ARBA00022723"/>
    </source>
</evidence>
<dbReference type="InterPro" id="IPR051060">
    <property type="entry name" value="Carbamoyltrans_HypF-like"/>
</dbReference>
<feature type="active site" evidence="8">
    <location>
        <position position="35"/>
    </location>
</feature>
<keyword evidence="12" id="KW-1185">Reference proteome</keyword>
<dbReference type="InterPro" id="IPR004421">
    <property type="entry name" value="Carbamoyltransferase_HypF"/>
</dbReference>
<feature type="domain" description="YrdC-like" evidence="10">
    <location>
        <begin position="189"/>
        <end position="369"/>
    </location>
</feature>
<dbReference type="Pfam" id="PF22521">
    <property type="entry name" value="HypF_C_2"/>
    <property type="match status" value="1"/>
</dbReference>
<protein>
    <recommendedName>
        <fullName evidence="8">acylphosphatase</fullName>
        <ecNumber evidence="8">3.6.1.7</ecNumber>
    </recommendedName>
</protein>
<dbReference type="Pfam" id="PF00708">
    <property type="entry name" value="Acylphosphatase"/>
    <property type="match status" value="1"/>
</dbReference>
<dbReference type="Gene3D" id="3.90.870.50">
    <property type="match status" value="1"/>
</dbReference>
<sequence length="712" mass="82422">MSVLISIKGSVQGVGFRPEVCALAKDEKLNGYILNDTLGVKLALDCTRQRAISFINLLKKKLKKNRPLANIQSYKITNINEKFNDFTIKKAGKNKENIAVILPDYAPCKDCIKELNNKNLKRRFNHAFINCTNCGTRYSVIKKIPYDRKNTSMKKFLMCKECTKEYNDIDNRRFYSEVIACNDCGAKLSADINKAIKYLKEGKIVAIKGVGGYNLLCNAENNESVKRLRMLKNRPKKPLAIMCKDIKMAKKYAYISKVEERILLKQSRSILLLKSLNKTAFSVHFDFKNIGIFLPSAPIFYLLFKELDFALVASSANISSEMIYSKRAEFKYLKADFILSHNRNIVNKIDDSVGQVIHNKYLHLRSARGFRPLFKEHKIKKDLCILALGMEEKNEFLIYKNGLCIFSAYIGDIKNLSVFNHFINTLSFFVKNYKLKFDYILADLHPHFLHTNYFKKLIIDKNYILGVNKNTKLIQIYHHAAHAMSYVKDNILAFCFDGTGYKNNSYISGSEIIEIKQKELKTKYCFDEFKLLNVKNNKLLAYSIFKKYNINCDFEEKNYEILYNNCSLLTSSLGRIFDAFSFVVLALEKNEFEAHSAMMIEQYYDKNIKDEYNLLYENGKIIFKDIFISCLKEDKTTACSKFLNTIVSLIKTLSIDKKAILSGGIFCNNTIMHNLLEDKNYKFYYEKDLALNDACIALGQLNYFLYEKEFIE</sequence>
<comment type="similarity">
    <text evidence="2">Belongs to the carbamoyltransferase HypF family.</text>
</comment>
<dbReference type="InterPro" id="IPR017968">
    <property type="entry name" value="Acylphosphatase_CS"/>
</dbReference>
<keyword evidence="4" id="KW-0479">Metal-binding</keyword>